<reference evidence="10" key="1">
    <citation type="submission" date="2025-08" db="UniProtKB">
        <authorList>
            <consortium name="Ensembl"/>
        </authorList>
    </citation>
    <scope>IDENTIFICATION</scope>
</reference>
<dbReference type="GO" id="GO:0007189">
    <property type="term" value="P:adenylate cyclase-activating G protein-coupled receptor signaling pathway"/>
    <property type="evidence" value="ECO:0007669"/>
    <property type="project" value="Ensembl"/>
</dbReference>
<dbReference type="Pfam" id="PF00123">
    <property type="entry name" value="Hormone_2"/>
    <property type="match status" value="1"/>
</dbReference>
<dbReference type="GO" id="GO:0009749">
    <property type="term" value="P:response to glucose"/>
    <property type="evidence" value="ECO:0007669"/>
    <property type="project" value="InterPro"/>
</dbReference>
<dbReference type="GO" id="GO:0005615">
    <property type="term" value="C:extracellular space"/>
    <property type="evidence" value="ECO:0007669"/>
    <property type="project" value="TreeGrafter"/>
</dbReference>
<name>A0A8C5K791_JACJA</name>
<feature type="signal peptide" evidence="8">
    <location>
        <begin position="1"/>
        <end position="21"/>
    </location>
</feature>
<dbReference type="PANTHER" id="PTHR15211:SF0">
    <property type="entry name" value="GASTRIC INHIBITORY POLYPEPTIDE"/>
    <property type="match status" value="1"/>
</dbReference>
<dbReference type="GO" id="GO:0019233">
    <property type="term" value="P:sensory perception of pain"/>
    <property type="evidence" value="ECO:0007669"/>
    <property type="project" value="Ensembl"/>
</dbReference>
<keyword evidence="5" id="KW-0964">Secreted</keyword>
<reference evidence="10" key="2">
    <citation type="submission" date="2025-09" db="UniProtKB">
        <authorList>
            <consortium name="Ensembl"/>
        </authorList>
    </citation>
    <scope>IDENTIFICATION</scope>
</reference>
<dbReference type="GO" id="GO:0007613">
    <property type="term" value="P:memory"/>
    <property type="evidence" value="ECO:0007669"/>
    <property type="project" value="Ensembl"/>
</dbReference>
<evidence type="ECO:0000256" key="8">
    <source>
        <dbReference type="SAM" id="SignalP"/>
    </source>
</evidence>
<evidence type="ECO:0000259" key="9">
    <source>
        <dbReference type="PROSITE" id="PS00260"/>
    </source>
</evidence>
<dbReference type="GO" id="GO:0031767">
    <property type="term" value="F:gastric inhibitory polypeptide receptor binding"/>
    <property type="evidence" value="ECO:0007669"/>
    <property type="project" value="Ensembl"/>
</dbReference>
<comment type="similarity">
    <text evidence="3">Belongs to the glucagon family.</text>
</comment>
<dbReference type="GO" id="GO:0042594">
    <property type="term" value="P:response to starvation"/>
    <property type="evidence" value="ECO:0007669"/>
    <property type="project" value="TreeGrafter"/>
</dbReference>
<feature type="chain" id="PRO_5034847193" description="Gastric inhibitory polypeptide" evidence="8">
    <location>
        <begin position="22"/>
        <end position="149"/>
    </location>
</feature>
<evidence type="ECO:0000256" key="7">
    <source>
        <dbReference type="ARBA" id="ARBA00031537"/>
    </source>
</evidence>
<dbReference type="GO" id="GO:0008344">
    <property type="term" value="P:adult locomotory behavior"/>
    <property type="evidence" value="ECO:0007669"/>
    <property type="project" value="Ensembl"/>
</dbReference>
<dbReference type="SMART" id="SM00070">
    <property type="entry name" value="GLUCA"/>
    <property type="match status" value="1"/>
</dbReference>
<dbReference type="GO" id="GO:0032024">
    <property type="term" value="P:positive regulation of insulin secretion"/>
    <property type="evidence" value="ECO:0007669"/>
    <property type="project" value="Ensembl"/>
</dbReference>
<dbReference type="GO" id="GO:0035640">
    <property type="term" value="P:exploration behavior"/>
    <property type="evidence" value="ECO:0007669"/>
    <property type="project" value="Ensembl"/>
</dbReference>
<comment type="function">
    <text evidence="1">Potent stimulator of insulin secretion and relatively poor inhibitor of gastric acid secretion.</text>
</comment>
<proteinExistence type="inferred from homology"/>
<dbReference type="Ensembl" id="ENSJJAT00000012260.1">
    <property type="protein sequence ID" value="ENSJJAP00000005874.1"/>
    <property type="gene ID" value="ENSJJAG00000010688.1"/>
</dbReference>
<dbReference type="GO" id="GO:0031769">
    <property type="term" value="F:glucagon receptor binding"/>
    <property type="evidence" value="ECO:0007669"/>
    <property type="project" value="TreeGrafter"/>
</dbReference>
<dbReference type="AlphaFoldDB" id="A0A8C5K791"/>
<dbReference type="Gene3D" id="6.10.250.590">
    <property type="match status" value="1"/>
</dbReference>
<dbReference type="PANTHER" id="PTHR15211">
    <property type="entry name" value="GLUCOSE-DEPENDENT INSULINOTROPIC POLYPEPTIDE"/>
    <property type="match status" value="1"/>
</dbReference>
<keyword evidence="8" id="KW-0732">Signal</keyword>
<dbReference type="GO" id="GO:0031018">
    <property type="term" value="P:endocrine pancreas development"/>
    <property type="evidence" value="ECO:0007669"/>
    <property type="project" value="Ensembl"/>
</dbReference>
<comment type="subcellular location">
    <subcellularLocation>
        <location evidence="2">Secreted</location>
    </subcellularLocation>
</comment>
<dbReference type="InterPro" id="IPR039078">
    <property type="entry name" value="GIP"/>
</dbReference>
<dbReference type="PROSITE" id="PS00260">
    <property type="entry name" value="GLUCAGON"/>
    <property type="match status" value="1"/>
</dbReference>
<gene>
    <name evidence="10" type="primary">Gip</name>
</gene>
<feature type="domain" description="Glucagon / GIP / secretin / VIP family" evidence="9">
    <location>
        <begin position="44"/>
        <end position="66"/>
    </location>
</feature>
<evidence type="ECO:0000256" key="4">
    <source>
        <dbReference type="ARBA" id="ARBA00013490"/>
    </source>
</evidence>
<accession>A0A8C5K791</accession>
<evidence type="ECO:0000313" key="10">
    <source>
        <dbReference type="Ensembl" id="ENSJJAP00000005874.1"/>
    </source>
</evidence>
<evidence type="ECO:0000256" key="5">
    <source>
        <dbReference type="ARBA" id="ARBA00022525"/>
    </source>
</evidence>
<keyword evidence="11" id="KW-1185">Reference proteome</keyword>
<keyword evidence="6" id="KW-0372">Hormone</keyword>
<evidence type="ECO:0000313" key="11">
    <source>
        <dbReference type="Proteomes" id="UP000694385"/>
    </source>
</evidence>
<evidence type="ECO:0000256" key="1">
    <source>
        <dbReference type="ARBA" id="ARBA00002766"/>
    </source>
</evidence>
<sequence>MMALKTCSLLLVLLFLAVGLGEKEEAPSRSHAKLGGPRPRGPRYAEGTFISDYSIAMDKIRQQDFVNWLLAQKGKKNDWKHNITQREARALELAGKSQRNEETAKTASELCLPCRPLPRNSGDEDLLRDLLIQELLAWMVDQTELCRLR</sequence>
<protein>
    <recommendedName>
        <fullName evidence="4">Gastric inhibitory polypeptide</fullName>
    </recommendedName>
    <alternativeName>
        <fullName evidence="7">Glucose-dependent insulinotropic polypeptide</fullName>
    </alternativeName>
</protein>
<dbReference type="GO" id="GO:0005179">
    <property type="term" value="F:hormone activity"/>
    <property type="evidence" value="ECO:0007669"/>
    <property type="project" value="UniProtKB-KW"/>
</dbReference>
<evidence type="ECO:0000256" key="6">
    <source>
        <dbReference type="ARBA" id="ARBA00022702"/>
    </source>
</evidence>
<organism evidence="10 11">
    <name type="scientific">Jaculus jaculus</name>
    <name type="common">Lesser Egyptian jerboa</name>
    <dbReference type="NCBI Taxonomy" id="51337"/>
    <lineage>
        <taxon>Eukaryota</taxon>
        <taxon>Metazoa</taxon>
        <taxon>Chordata</taxon>
        <taxon>Craniata</taxon>
        <taxon>Vertebrata</taxon>
        <taxon>Euteleostomi</taxon>
        <taxon>Mammalia</taxon>
        <taxon>Eutheria</taxon>
        <taxon>Euarchontoglires</taxon>
        <taxon>Glires</taxon>
        <taxon>Rodentia</taxon>
        <taxon>Myomorpha</taxon>
        <taxon>Dipodoidea</taxon>
        <taxon>Dipodidae</taxon>
        <taxon>Dipodinae</taxon>
        <taxon>Jaculus</taxon>
    </lineage>
</organism>
<dbReference type="GO" id="GO:0042304">
    <property type="term" value="P:regulation of fatty acid biosynthetic process"/>
    <property type="evidence" value="ECO:0007669"/>
    <property type="project" value="InterPro"/>
</dbReference>
<evidence type="ECO:0000256" key="3">
    <source>
        <dbReference type="ARBA" id="ARBA00008369"/>
    </source>
</evidence>
<dbReference type="GeneTree" id="ENSGT00390000005121"/>
<dbReference type="GO" id="GO:0038192">
    <property type="term" value="P:gastric inhibitory peptide signaling pathway"/>
    <property type="evidence" value="ECO:0007669"/>
    <property type="project" value="Ensembl"/>
</dbReference>
<evidence type="ECO:0000256" key="2">
    <source>
        <dbReference type="ARBA" id="ARBA00004613"/>
    </source>
</evidence>
<dbReference type="InterPro" id="IPR000532">
    <property type="entry name" value="Glucagon_GIP_secretin_VIP"/>
</dbReference>
<dbReference type="Proteomes" id="UP000694385">
    <property type="component" value="Unassembled WGS sequence"/>
</dbReference>